<dbReference type="AlphaFoldDB" id="A0A4Y8ITP0"/>
<feature type="transmembrane region" description="Helical" evidence="8">
    <location>
        <begin position="278"/>
        <end position="297"/>
    </location>
</feature>
<dbReference type="PANTHER" id="PTHR36838">
    <property type="entry name" value="AUXIN EFFLUX CARRIER FAMILY PROTEIN"/>
    <property type="match status" value="1"/>
</dbReference>
<comment type="subcellular location">
    <subcellularLocation>
        <location evidence="1">Cell membrane</location>
        <topology evidence="1">Multi-pass membrane protein</topology>
    </subcellularLocation>
</comment>
<dbReference type="OrthoDB" id="148377at2"/>
<evidence type="ECO:0000256" key="7">
    <source>
        <dbReference type="ARBA" id="ARBA00023136"/>
    </source>
</evidence>
<evidence type="ECO:0000256" key="1">
    <source>
        <dbReference type="ARBA" id="ARBA00004651"/>
    </source>
</evidence>
<dbReference type="InterPro" id="IPR038770">
    <property type="entry name" value="Na+/solute_symporter_sf"/>
</dbReference>
<feature type="transmembrane region" description="Helical" evidence="8">
    <location>
        <begin position="185"/>
        <end position="205"/>
    </location>
</feature>
<name>A0A4Y8ITP0_9BACI</name>
<gene>
    <name evidence="9" type="ORF">E3U55_02745</name>
</gene>
<accession>A0A4Y8ITP0</accession>
<keyword evidence="7 8" id="KW-0472">Membrane</keyword>
<feature type="transmembrane region" description="Helical" evidence="8">
    <location>
        <begin position="61"/>
        <end position="80"/>
    </location>
</feature>
<proteinExistence type="inferred from homology"/>
<evidence type="ECO:0000256" key="4">
    <source>
        <dbReference type="ARBA" id="ARBA00022475"/>
    </source>
</evidence>
<feature type="transmembrane region" description="Helical" evidence="8">
    <location>
        <begin position="244"/>
        <end position="266"/>
    </location>
</feature>
<keyword evidence="5 8" id="KW-0812">Transmembrane</keyword>
<protein>
    <submittedName>
        <fullName evidence="9">AEC family transporter</fullName>
    </submittedName>
</protein>
<feature type="transmembrane region" description="Helical" evidence="8">
    <location>
        <begin position="119"/>
        <end position="140"/>
    </location>
</feature>
<reference evidence="9 10" key="1">
    <citation type="submission" date="2019-03" db="EMBL/GenBank/DDBJ databases">
        <authorList>
            <person name="He R.-H."/>
        </authorList>
    </citation>
    <scope>NUCLEOTIDE SEQUENCE [LARGE SCALE GENOMIC DNA]</scope>
    <source>
        <strain evidence="10">SH 714</strain>
    </source>
</reference>
<dbReference type="GO" id="GO:0055085">
    <property type="term" value="P:transmembrane transport"/>
    <property type="evidence" value="ECO:0007669"/>
    <property type="project" value="InterPro"/>
</dbReference>
<organism evidence="9 10">
    <name type="scientific">Filobacillus milosensis</name>
    <dbReference type="NCBI Taxonomy" id="94137"/>
    <lineage>
        <taxon>Bacteria</taxon>
        <taxon>Bacillati</taxon>
        <taxon>Bacillota</taxon>
        <taxon>Bacilli</taxon>
        <taxon>Bacillales</taxon>
        <taxon>Bacillaceae</taxon>
        <taxon>Filobacillus</taxon>
    </lineage>
</organism>
<feature type="transmembrane region" description="Helical" evidence="8">
    <location>
        <begin position="152"/>
        <end position="173"/>
    </location>
</feature>
<feature type="transmembrane region" description="Helical" evidence="8">
    <location>
        <begin position="31"/>
        <end position="49"/>
    </location>
</feature>
<keyword evidence="10" id="KW-1185">Reference proteome</keyword>
<feature type="transmembrane region" description="Helical" evidence="8">
    <location>
        <begin position="217"/>
        <end position="238"/>
    </location>
</feature>
<evidence type="ECO:0000313" key="9">
    <source>
        <dbReference type="EMBL" id="TFB24432.1"/>
    </source>
</evidence>
<feature type="transmembrane region" description="Helical" evidence="8">
    <location>
        <begin position="92"/>
        <end position="113"/>
    </location>
</feature>
<dbReference type="RefSeq" id="WP_134338790.1">
    <property type="nucleotide sequence ID" value="NZ_SOPW01000002.1"/>
</dbReference>
<evidence type="ECO:0000313" key="10">
    <source>
        <dbReference type="Proteomes" id="UP000297975"/>
    </source>
</evidence>
<comment type="similarity">
    <text evidence="2">Belongs to the auxin efflux carrier (TC 2.A.69) family.</text>
</comment>
<evidence type="ECO:0000256" key="6">
    <source>
        <dbReference type="ARBA" id="ARBA00022989"/>
    </source>
</evidence>
<keyword evidence="4" id="KW-1003">Cell membrane</keyword>
<sequence length="298" mass="32929">MGVFFEVVLPIISIFVIGFVVQKWRKLDVKTASTLTIYVFIPFLVFQAFYDKEFSGDFSMIVMFCFILLFSIILLDKILAKILKWDRGEESGIILSTAFMNAGNYGAPVVLFALGQEAFTYAVIFFSIQAIIMNIFGVYYASRGGYEIRYAFYSVLKMPATYAIILAFSLNGLNVQLGGPVIEMIDFMAAVGLPLMMVVLGMQLANIEFKEFEISKVAIGSAIKLLAMPLVAWLFVWLLPVSPLIGKVIIILSAMPTAATTTMFALEFKARPDLVSSVTMVTTLLSVVTNSVLLAILV</sequence>
<evidence type="ECO:0000256" key="8">
    <source>
        <dbReference type="SAM" id="Phobius"/>
    </source>
</evidence>
<dbReference type="GO" id="GO:0005886">
    <property type="term" value="C:plasma membrane"/>
    <property type="evidence" value="ECO:0007669"/>
    <property type="project" value="UniProtKB-SubCell"/>
</dbReference>
<dbReference type="Gene3D" id="1.20.1530.20">
    <property type="match status" value="2"/>
</dbReference>
<dbReference type="PANTHER" id="PTHR36838:SF1">
    <property type="entry name" value="SLR1864 PROTEIN"/>
    <property type="match status" value="1"/>
</dbReference>
<evidence type="ECO:0000256" key="3">
    <source>
        <dbReference type="ARBA" id="ARBA00022448"/>
    </source>
</evidence>
<keyword evidence="3" id="KW-0813">Transport</keyword>
<comment type="caution">
    <text evidence="9">The sequence shown here is derived from an EMBL/GenBank/DDBJ whole genome shotgun (WGS) entry which is preliminary data.</text>
</comment>
<dbReference type="Pfam" id="PF03547">
    <property type="entry name" value="Mem_trans"/>
    <property type="match status" value="2"/>
</dbReference>
<dbReference type="Proteomes" id="UP000297975">
    <property type="component" value="Unassembled WGS sequence"/>
</dbReference>
<evidence type="ECO:0000256" key="2">
    <source>
        <dbReference type="ARBA" id="ARBA00010145"/>
    </source>
</evidence>
<dbReference type="EMBL" id="SOPW01000002">
    <property type="protein sequence ID" value="TFB24432.1"/>
    <property type="molecule type" value="Genomic_DNA"/>
</dbReference>
<dbReference type="InterPro" id="IPR004776">
    <property type="entry name" value="Mem_transp_PIN-like"/>
</dbReference>
<keyword evidence="6 8" id="KW-1133">Transmembrane helix</keyword>
<feature type="transmembrane region" description="Helical" evidence="8">
    <location>
        <begin position="6"/>
        <end position="24"/>
    </location>
</feature>
<evidence type="ECO:0000256" key="5">
    <source>
        <dbReference type="ARBA" id="ARBA00022692"/>
    </source>
</evidence>